<evidence type="ECO:0000313" key="1">
    <source>
        <dbReference type="EMBL" id="GAG29892.1"/>
    </source>
</evidence>
<comment type="caution">
    <text evidence="1">The sequence shown here is derived from an EMBL/GenBank/DDBJ whole genome shotgun (WGS) entry which is preliminary data.</text>
</comment>
<proteinExistence type="predicted"/>
<dbReference type="AlphaFoldDB" id="X0X388"/>
<protein>
    <submittedName>
        <fullName evidence="1">Uncharacterized protein</fullName>
    </submittedName>
</protein>
<dbReference type="EMBL" id="BARS01049142">
    <property type="protein sequence ID" value="GAG29892.1"/>
    <property type="molecule type" value="Genomic_DNA"/>
</dbReference>
<sequence length="32" mass="4032">IVNDPFYLFEPEDRVQEWREEKQKAFKKYAVK</sequence>
<gene>
    <name evidence="1" type="ORF">S01H1_73536</name>
</gene>
<feature type="non-terminal residue" evidence="1">
    <location>
        <position position="1"/>
    </location>
</feature>
<organism evidence="1">
    <name type="scientific">marine sediment metagenome</name>
    <dbReference type="NCBI Taxonomy" id="412755"/>
    <lineage>
        <taxon>unclassified sequences</taxon>
        <taxon>metagenomes</taxon>
        <taxon>ecological metagenomes</taxon>
    </lineage>
</organism>
<accession>X0X388</accession>
<name>X0X388_9ZZZZ</name>
<reference evidence="1" key="1">
    <citation type="journal article" date="2014" name="Front. Microbiol.">
        <title>High frequency of phylogenetically diverse reductive dehalogenase-homologous genes in deep subseafloor sedimentary metagenomes.</title>
        <authorList>
            <person name="Kawai M."/>
            <person name="Futagami T."/>
            <person name="Toyoda A."/>
            <person name="Takaki Y."/>
            <person name="Nishi S."/>
            <person name="Hori S."/>
            <person name="Arai W."/>
            <person name="Tsubouchi T."/>
            <person name="Morono Y."/>
            <person name="Uchiyama I."/>
            <person name="Ito T."/>
            <person name="Fujiyama A."/>
            <person name="Inagaki F."/>
            <person name="Takami H."/>
        </authorList>
    </citation>
    <scope>NUCLEOTIDE SEQUENCE</scope>
    <source>
        <strain evidence="1">Expedition CK06-06</strain>
    </source>
</reference>